<sequence length="137" mass="14538">MSESDAELLALATELLVRVYEPGRHEVAAAMRTSDGSTYVGVHVDGSARRSTVCAEGVAMGNAVAGSAPSGTRLQIEASVSVLRARSGTLHLIEPCGVCSELLTDYSPSARVWITEGDEVKAVTARQLLPAKRERVW</sequence>
<evidence type="ECO:0000313" key="4">
    <source>
        <dbReference type="Proteomes" id="UP000321379"/>
    </source>
</evidence>
<dbReference type="InterPro" id="IPR002125">
    <property type="entry name" value="CMP_dCMP_dom"/>
</dbReference>
<proteinExistence type="inferred from homology"/>
<reference evidence="3 4" key="1">
    <citation type="submission" date="2019-08" db="EMBL/GenBank/DDBJ databases">
        <title>Bacterial whole genome sequence for Glaciihabitans sp. CHu50b-6-2.</title>
        <authorList>
            <person name="Jin L."/>
        </authorList>
    </citation>
    <scope>NUCLEOTIDE SEQUENCE [LARGE SCALE GENOMIC DNA]</scope>
    <source>
        <strain evidence="3 4">CHu50b-6-2</strain>
    </source>
</reference>
<organism evidence="3 4">
    <name type="scientific">Lacisediminihabitans profunda</name>
    <dbReference type="NCBI Taxonomy" id="2594790"/>
    <lineage>
        <taxon>Bacteria</taxon>
        <taxon>Bacillati</taxon>
        <taxon>Actinomycetota</taxon>
        <taxon>Actinomycetes</taxon>
        <taxon>Micrococcales</taxon>
        <taxon>Microbacteriaceae</taxon>
        <taxon>Lacisediminihabitans</taxon>
    </lineage>
</organism>
<dbReference type="PANTHER" id="PTHR11644:SF2">
    <property type="entry name" value="CYTIDINE DEAMINASE"/>
    <property type="match status" value="1"/>
</dbReference>
<comment type="caution">
    <text evidence="3">The sequence shown here is derived from an EMBL/GenBank/DDBJ whole genome shotgun (WGS) entry which is preliminary data.</text>
</comment>
<dbReference type="AlphaFoldDB" id="A0A5C8UQP4"/>
<evidence type="ECO:0000256" key="1">
    <source>
        <dbReference type="ARBA" id="ARBA00006576"/>
    </source>
</evidence>
<dbReference type="InterPro" id="IPR016193">
    <property type="entry name" value="Cytidine_deaminase-like"/>
</dbReference>
<dbReference type="EMBL" id="VRMG01000007">
    <property type="protein sequence ID" value="TXN30504.1"/>
    <property type="molecule type" value="Genomic_DNA"/>
</dbReference>
<evidence type="ECO:0000259" key="2">
    <source>
        <dbReference type="PROSITE" id="PS51747"/>
    </source>
</evidence>
<evidence type="ECO:0000313" key="3">
    <source>
        <dbReference type="EMBL" id="TXN30504.1"/>
    </source>
</evidence>
<gene>
    <name evidence="3" type="ORF">FVP33_10420</name>
</gene>
<dbReference type="SUPFAM" id="SSF53927">
    <property type="entry name" value="Cytidine deaminase-like"/>
    <property type="match status" value="1"/>
</dbReference>
<dbReference type="Proteomes" id="UP000321379">
    <property type="component" value="Unassembled WGS sequence"/>
</dbReference>
<name>A0A5C8UQP4_9MICO</name>
<dbReference type="CDD" id="cd01283">
    <property type="entry name" value="cytidine_deaminase"/>
    <property type="match status" value="1"/>
</dbReference>
<dbReference type="GO" id="GO:0072527">
    <property type="term" value="P:pyrimidine-containing compound metabolic process"/>
    <property type="evidence" value="ECO:0007669"/>
    <property type="project" value="UniProtKB-ARBA"/>
</dbReference>
<dbReference type="GO" id="GO:0005829">
    <property type="term" value="C:cytosol"/>
    <property type="evidence" value="ECO:0007669"/>
    <property type="project" value="TreeGrafter"/>
</dbReference>
<dbReference type="Gene3D" id="3.40.140.10">
    <property type="entry name" value="Cytidine Deaminase, domain 2"/>
    <property type="match status" value="1"/>
</dbReference>
<dbReference type="PANTHER" id="PTHR11644">
    <property type="entry name" value="CYTIDINE DEAMINASE"/>
    <property type="match status" value="1"/>
</dbReference>
<comment type="similarity">
    <text evidence="1">Belongs to the cytidine and deoxycytidylate deaminase family.</text>
</comment>
<feature type="domain" description="CMP/dCMP-type deaminase" evidence="2">
    <location>
        <begin position="3"/>
        <end position="136"/>
    </location>
</feature>
<dbReference type="GO" id="GO:0004126">
    <property type="term" value="F:cytidine deaminase activity"/>
    <property type="evidence" value="ECO:0007669"/>
    <property type="project" value="UniProtKB-ARBA"/>
</dbReference>
<dbReference type="Pfam" id="PF00383">
    <property type="entry name" value="dCMP_cyt_deam_1"/>
    <property type="match status" value="1"/>
</dbReference>
<dbReference type="InterPro" id="IPR050202">
    <property type="entry name" value="Cyt/Deoxycyt_deaminase"/>
</dbReference>
<dbReference type="GO" id="GO:0008270">
    <property type="term" value="F:zinc ion binding"/>
    <property type="evidence" value="ECO:0007669"/>
    <property type="project" value="TreeGrafter"/>
</dbReference>
<dbReference type="PROSITE" id="PS51747">
    <property type="entry name" value="CYT_DCMP_DEAMINASES_2"/>
    <property type="match status" value="1"/>
</dbReference>
<keyword evidence="4" id="KW-1185">Reference proteome</keyword>
<protein>
    <submittedName>
        <fullName evidence="3">Cytidine deaminase</fullName>
    </submittedName>
</protein>
<dbReference type="GO" id="GO:0055086">
    <property type="term" value="P:nucleobase-containing small molecule metabolic process"/>
    <property type="evidence" value="ECO:0007669"/>
    <property type="project" value="UniProtKB-ARBA"/>
</dbReference>
<accession>A0A5C8UQP4</accession>